<dbReference type="AlphaFoldDB" id="A0ABD7HKI2"/>
<name>A0ABD7HKI2_9MYCO</name>
<sequence length="82" mass="8803">MPADRYLDHHALAKQRRRLSRQPPTASPQLANLRQFYGAGPRSTPATEVCGTDLGTVAEVVDPGAPTARSRHSPAGSPARCR</sequence>
<dbReference type="EMBL" id="QXBN01000019">
    <property type="protein sequence ID" value="RIT33671.1"/>
    <property type="molecule type" value="Genomic_DNA"/>
</dbReference>
<feature type="region of interest" description="Disordered" evidence="1">
    <location>
        <begin position="63"/>
        <end position="82"/>
    </location>
</feature>
<comment type="caution">
    <text evidence="2">The sequence shown here is derived from an EMBL/GenBank/DDBJ whole genome shotgun (WGS) entry which is preliminary data.</text>
</comment>
<proteinExistence type="predicted"/>
<gene>
    <name evidence="2" type="ORF">D2E76_21435</name>
</gene>
<evidence type="ECO:0000256" key="1">
    <source>
        <dbReference type="SAM" id="MobiDB-lite"/>
    </source>
</evidence>
<evidence type="ECO:0000313" key="2">
    <source>
        <dbReference type="EMBL" id="RIT33671.1"/>
    </source>
</evidence>
<evidence type="ECO:0000313" key="3">
    <source>
        <dbReference type="Proteomes" id="UP000284557"/>
    </source>
</evidence>
<dbReference type="Proteomes" id="UP000284557">
    <property type="component" value="Unassembled WGS sequence"/>
</dbReference>
<protein>
    <submittedName>
        <fullName evidence="2">Uncharacterized protein</fullName>
    </submittedName>
</protein>
<reference evidence="2 3" key="1">
    <citation type="submission" date="2018-08" db="EMBL/GenBank/DDBJ databases">
        <title>Linezolid Resistance in Mycobacterium abscessus: MIC Distribution and Comprehensive Investigation of Resistance Mechanisms.</title>
        <authorList>
            <person name="Ye M."/>
            <person name="Xu L."/>
            <person name="Zou Y."/>
            <person name="Li B."/>
            <person name="Guo Q."/>
            <person name="Zhang Y."/>
            <person name="Zhan M."/>
            <person name="Xu B."/>
            <person name="Yu F."/>
            <person name="Zhang Z."/>
            <person name="Chu H."/>
        </authorList>
    </citation>
    <scope>NUCLEOTIDE SEQUENCE [LARGE SCALE GENOMIC DNA]</scope>
    <source>
        <strain evidence="2 3">G143</strain>
    </source>
</reference>
<accession>A0ABD7HKI2</accession>
<organism evidence="2 3">
    <name type="scientific">Mycobacteroides abscessus</name>
    <dbReference type="NCBI Taxonomy" id="36809"/>
    <lineage>
        <taxon>Bacteria</taxon>
        <taxon>Bacillati</taxon>
        <taxon>Actinomycetota</taxon>
        <taxon>Actinomycetes</taxon>
        <taxon>Mycobacteriales</taxon>
        <taxon>Mycobacteriaceae</taxon>
        <taxon>Mycobacteroides</taxon>
    </lineage>
</organism>